<evidence type="ECO:0000313" key="2">
    <source>
        <dbReference type="EMBL" id="CCD22868.1"/>
    </source>
</evidence>
<accession>G0W4Y0</accession>
<organism evidence="2 3">
    <name type="scientific">Naumovozyma dairenensis (strain ATCC 10597 / BCRC 20456 / CBS 421 / NBRC 0211 / NRRL Y-12639)</name>
    <name type="common">Saccharomyces dairenensis</name>
    <dbReference type="NCBI Taxonomy" id="1071378"/>
    <lineage>
        <taxon>Eukaryota</taxon>
        <taxon>Fungi</taxon>
        <taxon>Dikarya</taxon>
        <taxon>Ascomycota</taxon>
        <taxon>Saccharomycotina</taxon>
        <taxon>Saccharomycetes</taxon>
        <taxon>Saccharomycetales</taxon>
        <taxon>Saccharomycetaceae</taxon>
        <taxon>Naumovozyma</taxon>
    </lineage>
</organism>
<dbReference type="AlphaFoldDB" id="G0W4Y0"/>
<proteinExistence type="predicted"/>
<feature type="compositionally biased region" description="Basic and acidic residues" evidence="1">
    <location>
        <begin position="63"/>
        <end position="79"/>
    </location>
</feature>
<dbReference type="OrthoDB" id="4049658at2759"/>
<dbReference type="Proteomes" id="UP000000689">
    <property type="component" value="Chromosome 1"/>
</dbReference>
<reference evidence="2 3" key="1">
    <citation type="journal article" date="2011" name="Proc. Natl. Acad. Sci. U.S.A.">
        <title>Evolutionary erosion of yeast sex chromosomes by mating-type switching accidents.</title>
        <authorList>
            <person name="Gordon J.L."/>
            <person name="Armisen D."/>
            <person name="Proux-Wera E."/>
            <person name="Oheigeartaigh S.S."/>
            <person name="Byrne K.P."/>
            <person name="Wolfe K.H."/>
        </authorList>
    </citation>
    <scope>NUCLEOTIDE SEQUENCE [LARGE SCALE GENOMIC DNA]</scope>
    <source>
        <strain evidence="3">ATCC 10597 / BCRC 20456 / CBS 421 / NBRC 0211 / NRRL Y-12639</strain>
    </source>
</reference>
<name>G0W4Y0_NAUDC</name>
<evidence type="ECO:0000256" key="1">
    <source>
        <dbReference type="SAM" id="MobiDB-lite"/>
    </source>
</evidence>
<dbReference type="eggNOG" id="ENOG502S2AE">
    <property type="taxonomic scope" value="Eukaryota"/>
</dbReference>
<dbReference type="RefSeq" id="XP_003668111.1">
    <property type="nucleotide sequence ID" value="XM_003668063.1"/>
</dbReference>
<dbReference type="EMBL" id="HE580267">
    <property type="protein sequence ID" value="CCD22868.1"/>
    <property type="molecule type" value="Genomic_DNA"/>
</dbReference>
<feature type="region of interest" description="Disordered" evidence="1">
    <location>
        <begin position="34"/>
        <end position="94"/>
    </location>
</feature>
<gene>
    <name evidence="2" type="primary">NDAI0A07140</name>
    <name evidence="2" type="ordered locus">NDAI_0A07140</name>
</gene>
<protein>
    <submittedName>
        <fullName evidence="2">Uncharacterized protein</fullName>
    </submittedName>
</protein>
<dbReference type="KEGG" id="ndi:NDAI_0A07140"/>
<dbReference type="GeneID" id="11495542"/>
<dbReference type="OMA" id="MLYSTHI"/>
<dbReference type="STRING" id="1071378.G0W4Y0"/>
<evidence type="ECO:0000313" key="3">
    <source>
        <dbReference type="Proteomes" id="UP000000689"/>
    </source>
</evidence>
<keyword evidence="3" id="KW-1185">Reference proteome</keyword>
<dbReference type="HOGENOM" id="CLU_071897_0_0_1"/>
<feature type="compositionally biased region" description="Polar residues" evidence="1">
    <location>
        <begin position="85"/>
        <end position="94"/>
    </location>
</feature>
<sequence>MLSIRNSRVLYSSNNITKDFISDILAKALEATSKNPKRKTSLKDYDQHSSSANRRQFNRNKRKLDDNNRGQQRFDELPIKKLQPRIQTSKKPSFSSEFLDILSNDSKNGTTTGTESHASMENDLLNIISKTENSTVVTKNDGIILKSSIERNERTQQVLNKLARGNNNRLFKFKKRNGDNNDFNTQRNKSANQTEVAMMHSKDFVPQLPTKLSLLKYSSNLYNVPKSKITKFAMKTLNDSNFPIHRSPNLGFNSTIDPKKNQENLSLTVKHTPNFGKYLPASSLQLSKEKLFKNLSINFDTNAFNEIVLGKYSNLSNHNLNDFNKLTNSNTKKNSDLLKNSNTVKLNLEKLQINNDNNVKTLLYDVCSGLKPISEIMFLPNSNTKPSPPPPSS</sequence>